<sequence>MKKKLLLFLLMAACTGRTIAQEKSRKFTAQLEIGPSIPLGGFADHTSSENDWDYGAGNALTGFAANILLKYSWSEHWGTSLLLGYSQNAWDEAHMEDAIRKQYGNLVDARVSADNWKIFKAMPGLYYSIPLSPRRKFVLQPMVSAGISKADMPGYRYVYRPKDGNNTLPNWEYPNPGGETDPVMGGGAVMVGEQKMPVTFCYQFSLALDYAISKRFVLVMDAGYFSAHPENQMADHPVSLSSMNVLVGAGYRF</sequence>
<dbReference type="AlphaFoldDB" id="A0A0E9MV78"/>
<proteinExistence type="predicted"/>
<keyword evidence="3" id="KW-1185">Reference proteome</keyword>
<dbReference type="SUPFAM" id="SSF56925">
    <property type="entry name" value="OMPA-like"/>
    <property type="match status" value="1"/>
</dbReference>
<organism evidence="2 3">
    <name type="scientific">Flavihumibacter petaseus NBRC 106054</name>
    <dbReference type="NCBI Taxonomy" id="1220578"/>
    <lineage>
        <taxon>Bacteria</taxon>
        <taxon>Pseudomonadati</taxon>
        <taxon>Bacteroidota</taxon>
        <taxon>Chitinophagia</taxon>
        <taxon>Chitinophagales</taxon>
        <taxon>Chitinophagaceae</taxon>
        <taxon>Flavihumibacter</taxon>
    </lineage>
</organism>
<name>A0A0E9MV78_9BACT</name>
<evidence type="ECO:0000256" key="1">
    <source>
        <dbReference type="SAM" id="SignalP"/>
    </source>
</evidence>
<dbReference type="Gene3D" id="2.40.160.20">
    <property type="match status" value="1"/>
</dbReference>
<reference evidence="2 3" key="1">
    <citation type="submission" date="2015-04" db="EMBL/GenBank/DDBJ databases">
        <title>Whole genome shotgun sequence of Flavihumibacter petaseus NBRC 106054.</title>
        <authorList>
            <person name="Miyazawa S."/>
            <person name="Hosoyama A."/>
            <person name="Hashimoto M."/>
            <person name="Noguchi M."/>
            <person name="Tsuchikane K."/>
            <person name="Ohji S."/>
            <person name="Yamazoe A."/>
            <person name="Ichikawa N."/>
            <person name="Kimura A."/>
            <person name="Fujita N."/>
        </authorList>
    </citation>
    <scope>NUCLEOTIDE SEQUENCE [LARGE SCALE GENOMIC DNA]</scope>
    <source>
        <strain evidence="2 3">NBRC 106054</strain>
    </source>
</reference>
<dbReference type="RefSeq" id="WP_046367252.1">
    <property type="nucleotide sequence ID" value="NZ_BBWV01000001.1"/>
</dbReference>
<protein>
    <submittedName>
        <fullName evidence="2">Uncharacterized protein</fullName>
    </submittedName>
</protein>
<dbReference type="OrthoDB" id="764974at2"/>
<accession>A0A0E9MV78</accession>
<gene>
    <name evidence="2" type="ORF">FPE01S_01_03900</name>
</gene>
<dbReference type="EMBL" id="BBWV01000001">
    <property type="protein sequence ID" value="GAO41378.1"/>
    <property type="molecule type" value="Genomic_DNA"/>
</dbReference>
<evidence type="ECO:0000313" key="2">
    <source>
        <dbReference type="EMBL" id="GAO41378.1"/>
    </source>
</evidence>
<evidence type="ECO:0000313" key="3">
    <source>
        <dbReference type="Proteomes" id="UP000033121"/>
    </source>
</evidence>
<keyword evidence="1" id="KW-0732">Signal</keyword>
<comment type="caution">
    <text evidence="2">The sequence shown here is derived from an EMBL/GenBank/DDBJ whole genome shotgun (WGS) entry which is preliminary data.</text>
</comment>
<feature type="chain" id="PRO_5002429493" evidence="1">
    <location>
        <begin position="21"/>
        <end position="253"/>
    </location>
</feature>
<dbReference type="Proteomes" id="UP000033121">
    <property type="component" value="Unassembled WGS sequence"/>
</dbReference>
<feature type="signal peptide" evidence="1">
    <location>
        <begin position="1"/>
        <end position="20"/>
    </location>
</feature>
<dbReference type="InterPro" id="IPR011250">
    <property type="entry name" value="OMP/PagP_B-barrel"/>
</dbReference>